<evidence type="ECO:0000256" key="2">
    <source>
        <dbReference type="ARBA" id="ARBA00023015"/>
    </source>
</evidence>
<dbReference type="FunFam" id="1.10.10.10:FF:000001">
    <property type="entry name" value="LysR family transcriptional regulator"/>
    <property type="match status" value="1"/>
</dbReference>
<dbReference type="Pfam" id="PF03466">
    <property type="entry name" value="LysR_substrate"/>
    <property type="match status" value="1"/>
</dbReference>
<dbReference type="Pfam" id="PF00126">
    <property type="entry name" value="HTH_1"/>
    <property type="match status" value="1"/>
</dbReference>
<evidence type="ECO:0000256" key="4">
    <source>
        <dbReference type="ARBA" id="ARBA00023163"/>
    </source>
</evidence>
<dbReference type="PRINTS" id="PR00039">
    <property type="entry name" value="HTHLYSR"/>
</dbReference>
<dbReference type="Gene3D" id="3.40.190.10">
    <property type="entry name" value="Periplasmic binding protein-like II"/>
    <property type="match status" value="2"/>
</dbReference>
<evidence type="ECO:0000313" key="7">
    <source>
        <dbReference type="Proteomes" id="UP000192911"/>
    </source>
</evidence>
<dbReference type="AlphaFoldDB" id="A0A1X7DY26"/>
<dbReference type="SUPFAM" id="SSF46785">
    <property type="entry name" value="Winged helix' DNA-binding domain"/>
    <property type="match status" value="1"/>
</dbReference>
<proteinExistence type="inferred from homology"/>
<reference evidence="7" key="1">
    <citation type="submission" date="2017-04" db="EMBL/GenBank/DDBJ databases">
        <authorList>
            <person name="Varghese N."/>
            <person name="Submissions S."/>
        </authorList>
    </citation>
    <scope>NUCLEOTIDE SEQUENCE [LARGE SCALE GENOMIC DNA]</scope>
    <source>
        <strain evidence="7">Ballard 720</strain>
    </source>
</reference>
<feature type="domain" description="HTH lysR-type" evidence="5">
    <location>
        <begin position="2"/>
        <end position="59"/>
    </location>
</feature>
<name>A0A1X7DY26_TRICW</name>
<accession>A0A1X7DY26</accession>
<dbReference type="OrthoDB" id="6555293at2"/>
<dbReference type="InterPro" id="IPR036390">
    <property type="entry name" value="WH_DNA-bd_sf"/>
</dbReference>
<dbReference type="SUPFAM" id="SSF53850">
    <property type="entry name" value="Periplasmic binding protein-like II"/>
    <property type="match status" value="1"/>
</dbReference>
<dbReference type="GO" id="GO:0003700">
    <property type="term" value="F:DNA-binding transcription factor activity"/>
    <property type="evidence" value="ECO:0007669"/>
    <property type="project" value="InterPro"/>
</dbReference>
<gene>
    <name evidence="6" type="ORF">SAMN06295900_104195</name>
</gene>
<dbReference type="InterPro" id="IPR000847">
    <property type="entry name" value="LysR_HTH_N"/>
</dbReference>
<evidence type="ECO:0000256" key="3">
    <source>
        <dbReference type="ARBA" id="ARBA00023125"/>
    </source>
</evidence>
<dbReference type="PANTHER" id="PTHR30579:SF7">
    <property type="entry name" value="HTH-TYPE TRANSCRIPTIONAL REGULATOR LRHA-RELATED"/>
    <property type="match status" value="1"/>
</dbReference>
<dbReference type="InterPro" id="IPR050176">
    <property type="entry name" value="LTTR"/>
</dbReference>
<keyword evidence="2" id="KW-0805">Transcription regulation</keyword>
<dbReference type="PROSITE" id="PS50931">
    <property type="entry name" value="HTH_LYSR"/>
    <property type="match status" value="1"/>
</dbReference>
<dbReference type="EMBL" id="FXAH01000004">
    <property type="protein sequence ID" value="SMF23460.1"/>
    <property type="molecule type" value="Genomic_DNA"/>
</dbReference>
<dbReference type="GO" id="GO:0003677">
    <property type="term" value="F:DNA binding"/>
    <property type="evidence" value="ECO:0007669"/>
    <property type="project" value="UniProtKB-KW"/>
</dbReference>
<dbReference type="RefSeq" id="WP_085226866.1">
    <property type="nucleotide sequence ID" value="NZ_BSQD01000005.1"/>
</dbReference>
<sequence>MFDTVLLRSFVTVAQEGSFTRAAARLHLTQSAISAHLRRLEQQAGKALLARTTRSVSLTPDGEMLLGYARAILSLNRDAQTRLHRTPADGSLRIGMSEDFAHVRVMERLHGFGLRHPELAFEVTIGIPGLLLQAMDRGELDVVLGGRCRDDRAGRELWREPLVWAAADWLAVDAALPVPLAVFPEPCPYREAALAALAQAGVESRIAVVCASSNGLVAAVRAGLAIAPMPASRIEAGLRSVEPPSGLPALPDVEFALFGGTSANANALVEELSAEAKRDLA</sequence>
<dbReference type="Gene3D" id="1.10.10.10">
    <property type="entry name" value="Winged helix-like DNA-binding domain superfamily/Winged helix DNA-binding domain"/>
    <property type="match status" value="1"/>
</dbReference>
<comment type="similarity">
    <text evidence="1">Belongs to the LysR transcriptional regulatory family.</text>
</comment>
<evidence type="ECO:0000259" key="5">
    <source>
        <dbReference type="PROSITE" id="PS50931"/>
    </source>
</evidence>
<protein>
    <submittedName>
        <fullName evidence="6">Transcriptional regulator, LysR family</fullName>
    </submittedName>
</protein>
<evidence type="ECO:0000313" key="6">
    <source>
        <dbReference type="EMBL" id="SMF23460.1"/>
    </source>
</evidence>
<dbReference type="Proteomes" id="UP000192911">
    <property type="component" value="Unassembled WGS sequence"/>
</dbReference>
<keyword evidence="4" id="KW-0804">Transcription</keyword>
<dbReference type="GeneID" id="95551432"/>
<evidence type="ECO:0000256" key="1">
    <source>
        <dbReference type="ARBA" id="ARBA00009437"/>
    </source>
</evidence>
<dbReference type="PANTHER" id="PTHR30579">
    <property type="entry name" value="TRANSCRIPTIONAL REGULATOR"/>
    <property type="match status" value="1"/>
</dbReference>
<dbReference type="InterPro" id="IPR005119">
    <property type="entry name" value="LysR_subst-bd"/>
</dbReference>
<dbReference type="InterPro" id="IPR036388">
    <property type="entry name" value="WH-like_DNA-bd_sf"/>
</dbReference>
<keyword evidence="7" id="KW-1185">Reference proteome</keyword>
<keyword evidence="3" id="KW-0238">DNA-binding</keyword>
<organism evidence="6 7">
    <name type="scientific">Trinickia caryophylli</name>
    <name type="common">Paraburkholderia caryophylli</name>
    <dbReference type="NCBI Taxonomy" id="28094"/>
    <lineage>
        <taxon>Bacteria</taxon>
        <taxon>Pseudomonadati</taxon>
        <taxon>Pseudomonadota</taxon>
        <taxon>Betaproteobacteria</taxon>
        <taxon>Burkholderiales</taxon>
        <taxon>Burkholderiaceae</taxon>
        <taxon>Trinickia</taxon>
    </lineage>
</organism>
<dbReference type="STRING" id="28094.SAMN06295900_104195"/>